<gene>
    <name evidence="1" type="ORF">PMEA_00024916</name>
</gene>
<evidence type="ECO:0000313" key="1">
    <source>
        <dbReference type="EMBL" id="CAH3150763.1"/>
    </source>
</evidence>
<evidence type="ECO:0008006" key="3">
    <source>
        <dbReference type="Google" id="ProtNLM"/>
    </source>
</evidence>
<organism evidence="1 2">
    <name type="scientific">Pocillopora meandrina</name>
    <dbReference type="NCBI Taxonomy" id="46732"/>
    <lineage>
        <taxon>Eukaryota</taxon>
        <taxon>Metazoa</taxon>
        <taxon>Cnidaria</taxon>
        <taxon>Anthozoa</taxon>
        <taxon>Hexacorallia</taxon>
        <taxon>Scleractinia</taxon>
        <taxon>Astrocoeniina</taxon>
        <taxon>Pocilloporidae</taxon>
        <taxon>Pocillopora</taxon>
    </lineage>
</organism>
<dbReference type="AlphaFoldDB" id="A0AAU9XKX4"/>
<name>A0AAU9XKX4_9CNID</name>
<reference evidence="1 2" key="1">
    <citation type="submission" date="2022-05" db="EMBL/GenBank/DDBJ databases">
        <authorList>
            <consortium name="Genoscope - CEA"/>
            <person name="William W."/>
        </authorList>
    </citation>
    <scope>NUCLEOTIDE SEQUENCE [LARGE SCALE GENOMIC DNA]</scope>
</reference>
<keyword evidence="2" id="KW-1185">Reference proteome</keyword>
<proteinExistence type="predicted"/>
<dbReference type="Proteomes" id="UP001159428">
    <property type="component" value="Unassembled WGS sequence"/>
</dbReference>
<sequence length="97" mass="11363">MISGIATIDISDHLPTFCIVDIPVQKQKFKRYYRDYRQFDSELYLQDIKAIDWNSIYIESNDCNEIAAKSISTLQLIPWITNGILKSIKNKQSIYRT</sequence>
<evidence type="ECO:0000313" key="2">
    <source>
        <dbReference type="Proteomes" id="UP001159428"/>
    </source>
</evidence>
<dbReference type="EMBL" id="CALNXJ010000048">
    <property type="protein sequence ID" value="CAH3150763.1"/>
    <property type="molecule type" value="Genomic_DNA"/>
</dbReference>
<comment type="caution">
    <text evidence="1">The sequence shown here is derived from an EMBL/GenBank/DDBJ whole genome shotgun (WGS) entry which is preliminary data.</text>
</comment>
<accession>A0AAU9XKX4</accession>
<protein>
    <recommendedName>
        <fullName evidence="3">Endonuclease/exonuclease/phosphatase domain-containing protein</fullName>
    </recommendedName>
</protein>